<sequence length="432" mass="48762">METYSVCGLWTLLMYIISISSTSRDTGGTVQHIVALVGDDVILPCTLRSTVSAVHQTVEWQRPDLKPKEVHLYRDEKEDLVLQNPVFRGRTSLFKEELENGNASLKLTRVKLSDAGNYTCYIPLLDHQKSIIQLIVGESTHLLTTQTPLGDRSHEIKGAASRPVIIIEGIKGDEVVLRCEAEDCYPEPVMEWWDAHGRVLPAAGPTETSRDREGCYTVTSHVNVPKSDNNTFTCRVQQLEIRHMKERQIHVPDQMFPKTCHSWWLTVLVAVPVVYVAGVGVGAGGLYLLIKKGILTIRKEPLTSVMKKNKETTKNEEDEAMEKFSDVTDCEKFFLGGTTPNLPGILVGGTVQDQNRYKPICQKYNNIYRFATLYDTTNRIPVFSAYTFTGYTTGRPDDPWMIEPQLNGENNIPEMENDSKEIEYQHQGKQQP</sequence>
<dbReference type="GO" id="GO:0001817">
    <property type="term" value="P:regulation of cytokine production"/>
    <property type="evidence" value="ECO:0007669"/>
    <property type="project" value="TreeGrafter"/>
</dbReference>
<dbReference type="FunFam" id="2.60.40.10:FF:000088">
    <property type="entry name" value="Butyrophilin subfamily 1 member A1"/>
    <property type="match status" value="1"/>
</dbReference>
<dbReference type="InterPro" id="IPR036179">
    <property type="entry name" value="Ig-like_dom_sf"/>
</dbReference>
<gene>
    <name evidence="15" type="primary">LOC120030525</name>
</gene>
<dbReference type="InterPro" id="IPR013783">
    <property type="entry name" value="Ig-like_fold"/>
</dbReference>
<evidence type="ECO:0000256" key="1">
    <source>
        <dbReference type="ARBA" id="ARBA00004370"/>
    </source>
</evidence>
<accession>A0A8U0PWJ8</accession>
<dbReference type="FunFam" id="2.60.40.10:FF:000142">
    <property type="entry name" value="V-set domain-containing T-cell activation inhibitor 1"/>
    <property type="match status" value="1"/>
</dbReference>
<dbReference type="GO" id="GO:1903037">
    <property type="term" value="P:regulation of leukocyte cell-cell adhesion"/>
    <property type="evidence" value="ECO:0007669"/>
    <property type="project" value="UniProtKB-ARBA"/>
</dbReference>
<dbReference type="Pfam" id="PF22705">
    <property type="entry name" value="C2-set_3"/>
    <property type="match status" value="1"/>
</dbReference>
<evidence type="ECO:0000256" key="8">
    <source>
        <dbReference type="ARBA" id="ARBA00023319"/>
    </source>
</evidence>
<protein>
    <submittedName>
        <fullName evidence="15">CD276 antigen homolog</fullName>
    </submittedName>
</protein>
<evidence type="ECO:0000256" key="2">
    <source>
        <dbReference type="ARBA" id="ARBA00022692"/>
    </source>
</evidence>
<keyword evidence="14" id="KW-1185">Reference proteome</keyword>
<dbReference type="PROSITE" id="PS50835">
    <property type="entry name" value="IG_LIKE"/>
    <property type="match status" value="2"/>
</dbReference>
<name>A0A8U0PWJ8_SALNM</name>
<dbReference type="PANTHER" id="PTHR24100:SF151">
    <property type="entry name" value="ICOS LIGAND"/>
    <property type="match status" value="1"/>
</dbReference>
<feature type="region of interest" description="Disordered" evidence="10">
    <location>
        <begin position="406"/>
        <end position="432"/>
    </location>
</feature>
<comment type="similarity">
    <text evidence="9">Belongs to the SKINT family.</text>
</comment>
<feature type="domain" description="Ig-like" evidence="13">
    <location>
        <begin position="171"/>
        <end position="250"/>
    </location>
</feature>
<reference evidence="15" key="1">
    <citation type="submission" date="2025-08" db="UniProtKB">
        <authorList>
            <consortium name="RefSeq"/>
        </authorList>
    </citation>
    <scope>IDENTIFICATION</scope>
    <source>
        <tissue evidence="15">White muscle</tissue>
    </source>
</reference>
<evidence type="ECO:0000256" key="11">
    <source>
        <dbReference type="SAM" id="Phobius"/>
    </source>
</evidence>
<feature type="domain" description="Ig-like" evidence="13">
    <location>
        <begin position="38"/>
        <end position="132"/>
    </location>
</feature>
<organism evidence="14 15">
    <name type="scientific">Salvelinus namaycush</name>
    <name type="common">Lake trout</name>
    <name type="synonym">Salmo namaycush</name>
    <dbReference type="NCBI Taxonomy" id="8040"/>
    <lineage>
        <taxon>Eukaryota</taxon>
        <taxon>Metazoa</taxon>
        <taxon>Chordata</taxon>
        <taxon>Craniata</taxon>
        <taxon>Vertebrata</taxon>
        <taxon>Euteleostomi</taxon>
        <taxon>Actinopterygii</taxon>
        <taxon>Neopterygii</taxon>
        <taxon>Teleostei</taxon>
        <taxon>Protacanthopterygii</taxon>
        <taxon>Salmoniformes</taxon>
        <taxon>Salmonidae</taxon>
        <taxon>Salmoninae</taxon>
        <taxon>Salvelinus</taxon>
    </lineage>
</organism>
<dbReference type="InterPro" id="IPR003597">
    <property type="entry name" value="Ig_C1-set"/>
</dbReference>
<keyword evidence="2 11" id="KW-0812">Transmembrane</keyword>
<dbReference type="GO" id="GO:0042110">
    <property type="term" value="P:T cell activation"/>
    <property type="evidence" value="ECO:0007669"/>
    <property type="project" value="UniProtKB-ARBA"/>
</dbReference>
<dbReference type="SUPFAM" id="SSF48726">
    <property type="entry name" value="Immunoglobulin"/>
    <property type="match status" value="2"/>
</dbReference>
<dbReference type="GeneID" id="120030525"/>
<feature type="signal peptide" evidence="12">
    <location>
        <begin position="1"/>
        <end position="22"/>
    </location>
</feature>
<dbReference type="SMART" id="SM00407">
    <property type="entry name" value="IGc1"/>
    <property type="match status" value="1"/>
</dbReference>
<dbReference type="SMART" id="SM00409">
    <property type="entry name" value="IG"/>
    <property type="match status" value="2"/>
</dbReference>
<dbReference type="InterPro" id="IPR053896">
    <property type="entry name" value="BTN3A2-like_Ig-C"/>
</dbReference>
<evidence type="ECO:0000256" key="4">
    <source>
        <dbReference type="ARBA" id="ARBA00022989"/>
    </source>
</evidence>
<dbReference type="GO" id="GO:0050852">
    <property type="term" value="P:T cell receptor signaling pathway"/>
    <property type="evidence" value="ECO:0007669"/>
    <property type="project" value="TreeGrafter"/>
</dbReference>
<evidence type="ECO:0000256" key="12">
    <source>
        <dbReference type="SAM" id="SignalP"/>
    </source>
</evidence>
<evidence type="ECO:0000313" key="14">
    <source>
        <dbReference type="Proteomes" id="UP000808372"/>
    </source>
</evidence>
<dbReference type="InterPro" id="IPR007110">
    <property type="entry name" value="Ig-like_dom"/>
</dbReference>
<dbReference type="CDD" id="cd00098">
    <property type="entry name" value="IgC1"/>
    <property type="match status" value="1"/>
</dbReference>
<dbReference type="InterPro" id="IPR050504">
    <property type="entry name" value="IgSF_BTN/MOG"/>
</dbReference>
<dbReference type="GO" id="GO:0005102">
    <property type="term" value="F:signaling receptor binding"/>
    <property type="evidence" value="ECO:0007669"/>
    <property type="project" value="TreeGrafter"/>
</dbReference>
<feature type="transmembrane region" description="Helical" evidence="11">
    <location>
        <begin position="263"/>
        <end position="290"/>
    </location>
</feature>
<dbReference type="GO" id="GO:0050863">
    <property type="term" value="P:regulation of T cell activation"/>
    <property type="evidence" value="ECO:0007669"/>
    <property type="project" value="UniProtKB-ARBA"/>
</dbReference>
<keyword evidence="8" id="KW-0393">Immunoglobulin domain</keyword>
<proteinExistence type="inferred from homology"/>
<evidence type="ECO:0000256" key="3">
    <source>
        <dbReference type="ARBA" id="ARBA00022729"/>
    </source>
</evidence>
<dbReference type="SMART" id="SM00406">
    <property type="entry name" value="IGv"/>
    <property type="match status" value="1"/>
</dbReference>
<keyword evidence="3 12" id="KW-0732">Signal</keyword>
<evidence type="ECO:0000256" key="7">
    <source>
        <dbReference type="ARBA" id="ARBA00023180"/>
    </source>
</evidence>
<dbReference type="RefSeq" id="XP_038831861.1">
    <property type="nucleotide sequence ID" value="XM_038975933.1"/>
</dbReference>
<comment type="subcellular location">
    <subcellularLocation>
        <location evidence="1">Membrane</location>
    </subcellularLocation>
</comment>
<keyword evidence="4 11" id="KW-1133">Transmembrane helix</keyword>
<feature type="compositionally biased region" description="Basic and acidic residues" evidence="10">
    <location>
        <begin position="417"/>
        <end position="426"/>
    </location>
</feature>
<evidence type="ECO:0000313" key="15">
    <source>
        <dbReference type="RefSeq" id="XP_038831861.1"/>
    </source>
</evidence>
<evidence type="ECO:0000256" key="9">
    <source>
        <dbReference type="ARBA" id="ARBA00038221"/>
    </source>
</evidence>
<dbReference type="GO" id="GO:0009897">
    <property type="term" value="C:external side of plasma membrane"/>
    <property type="evidence" value="ECO:0007669"/>
    <property type="project" value="TreeGrafter"/>
</dbReference>
<evidence type="ECO:0000259" key="13">
    <source>
        <dbReference type="PROSITE" id="PS50835"/>
    </source>
</evidence>
<dbReference type="Gene3D" id="2.60.40.10">
    <property type="entry name" value="Immunoglobulins"/>
    <property type="match status" value="2"/>
</dbReference>
<dbReference type="Gene3D" id="3.40.570.10">
    <property type="entry name" value="Extracellular Endonuclease, subunit A"/>
    <property type="match status" value="1"/>
</dbReference>
<keyword evidence="6" id="KW-1015">Disulfide bond</keyword>
<keyword evidence="5 11" id="KW-0472">Membrane</keyword>
<dbReference type="KEGG" id="snh:120030525"/>
<dbReference type="InterPro" id="IPR013106">
    <property type="entry name" value="Ig_V-set"/>
</dbReference>
<dbReference type="InterPro" id="IPR003599">
    <property type="entry name" value="Ig_sub"/>
</dbReference>
<keyword evidence="7" id="KW-0325">Glycoprotein</keyword>
<dbReference type="AlphaFoldDB" id="A0A8U0PWJ8"/>
<evidence type="ECO:0000256" key="5">
    <source>
        <dbReference type="ARBA" id="ARBA00023136"/>
    </source>
</evidence>
<dbReference type="Proteomes" id="UP000808372">
    <property type="component" value="Chromosome 36"/>
</dbReference>
<dbReference type="PANTHER" id="PTHR24100">
    <property type="entry name" value="BUTYROPHILIN"/>
    <property type="match status" value="1"/>
</dbReference>
<dbReference type="SUPFAM" id="SSF54060">
    <property type="entry name" value="His-Me finger endonucleases"/>
    <property type="match status" value="1"/>
</dbReference>
<dbReference type="InterPro" id="IPR044929">
    <property type="entry name" value="DNA/RNA_non-sp_Endonuclease_sf"/>
</dbReference>
<dbReference type="Pfam" id="PF07686">
    <property type="entry name" value="V-set"/>
    <property type="match status" value="1"/>
</dbReference>
<evidence type="ECO:0000256" key="6">
    <source>
        <dbReference type="ARBA" id="ARBA00023157"/>
    </source>
</evidence>
<feature type="chain" id="PRO_5035715728" evidence="12">
    <location>
        <begin position="23"/>
        <end position="432"/>
    </location>
</feature>
<dbReference type="InterPro" id="IPR044925">
    <property type="entry name" value="His-Me_finger_sf"/>
</dbReference>
<evidence type="ECO:0000256" key="10">
    <source>
        <dbReference type="SAM" id="MobiDB-lite"/>
    </source>
</evidence>